<dbReference type="InterPro" id="IPR041451">
    <property type="entry name" value="RecD2_SH13"/>
</dbReference>
<keyword evidence="3 9" id="KW-0347">Helicase</keyword>
<dbReference type="GO" id="GO:0005524">
    <property type="term" value="F:ATP binding"/>
    <property type="evidence" value="ECO:0007669"/>
    <property type="project" value="UniProtKB-UniRule"/>
</dbReference>
<dbReference type="Pfam" id="PF14490">
    <property type="entry name" value="HHH_RecD2"/>
    <property type="match status" value="1"/>
</dbReference>
<keyword evidence="10" id="KW-1185">Reference proteome</keyword>
<dbReference type="RefSeq" id="WP_246111007.1">
    <property type="nucleotide sequence ID" value="NZ_BJYL01000042.1"/>
</dbReference>
<dbReference type="InterPro" id="IPR027417">
    <property type="entry name" value="P-loop_NTPase"/>
</dbReference>
<feature type="domain" description="UvrD-like helicase C-terminal" evidence="5">
    <location>
        <begin position="677"/>
        <end position="724"/>
    </location>
</feature>
<evidence type="ECO:0000259" key="7">
    <source>
        <dbReference type="Pfam" id="PF18335"/>
    </source>
</evidence>
<feature type="binding site" evidence="3">
    <location>
        <begin position="366"/>
        <end position="370"/>
    </location>
    <ligand>
        <name>ATP</name>
        <dbReference type="ChEBI" id="CHEBI:30616"/>
    </ligand>
</feature>
<dbReference type="CDD" id="cd17933">
    <property type="entry name" value="DEXSc_RecD-like"/>
    <property type="match status" value="1"/>
</dbReference>
<organism evidence="9 10">
    <name type="scientific">Sporosarcina luteola</name>
    <dbReference type="NCBI Taxonomy" id="582850"/>
    <lineage>
        <taxon>Bacteria</taxon>
        <taxon>Bacillati</taxon>
        <taxon>Bacillota</taxon>
        <taxon>Bacilli</taxon>
        <taxon>Bacillales</taxon>
        <taxon>Caryophanaceae</taxon>
        <taxon>Sporosarcina</taxon>
    </lineage>
</organism>
<sequence length="820" mass="91872">MAEGNGQANSEAIFIVGRPVVTIFHNPDNLFSIVKMKISKTNSGYEDKEIVIKGNFPPLANEDDYRLTGRLVNHATYGQQFDVHTFSKEMPETESGIVHYLSGDLFPGIGRKTADSIVKTLGKDAIKQILENPAVLDKIPKLSEDKKEILTTVLQENLGLERSMVKLNEWGFGPQLSMRIYQTYREEAIELLEENPFRLIEDVEGIGFQRADELGKQLGITGKHPSRVKAAILHVMNQGVQSAGHVYMEAEMILPEVKRLLETSQREEVPFENISNSVIELVEEGKLCGEGKRLYIPSLYFSEIGIAAKLERIMENDHSDKFPVSEIRKAIGEAEERLGVSYAETQVAAIEKALHSPAMILTGGPGTGKTTVIRGFVEVYAELHGLSLDPKEYVKKEETFPIVLAAPTGRAAKRMSESTGLPAMTIHRLLGFNGQEKDDAVGKEVEGRLIIIDEMSMVDTWLAHQLFKALDNEIQILFVGDQDQLPPVGPGQVLKDMLDSGKIPVVELTEIYRQSAGSTIIEMAHMIKNANWTDDVTRKTSDRSFIKAHGDQILEVVEQVVKNAISKGHHIKNIQVLAPMYRGPAGIDGLNKMIQQMVNPPGPDRKEVVFGEAVYRIGDKVLQLVNQPESNVFNGDMGEVISIIKAKETVDKKEMLIVSYDGIEVEYERNDLNQITLAYCCSIHKSQGSEFPIVVMPIVRGYRKMLRRNLLYTGITRAKNFLILCGEPEEFKIGINRTDELERQTTLKERLRKEYIHDLSDTGKDETTSEIQQRESPKMKESEAIEIPMEYRLTKETILGIDPMIGMQGITPYDFSEAMD</sequence>
<comment type="catalytic activity">
    <reaction evidence="3">
        <text>ATP + H2O = ADP + phosphate + H(+)</text>
        <dbReference type="Rhea" id="RHEA:13065"/>
        <dbReference type="ChEBI" id="CHEBI:15377"/>
        <dbReference type="ChEBI" id="CHEBI:15378"/>
        <dbReference type="ChEBI" id="CHEBI:30616"/>
        <dbReference type="ChEBI" id="CHEBI:43474"/>
        <dbReference type="ChEBI" id="CHEBI:456216"/>
        <dbReference type="EC" id="5.6.2.3"/>
    </reaction>
</comment>
<dbReference type="GO" id="GO:0006310">
    <property type="term" value="P:DNA recombination"/>
    <property type="evidence" value="ECO:0007669"/>
    <property type="project" value="InterPro"/>
</dbReference>
<dbReference type="GO" id="GO:0003677">
    <property type="term" value="F:DNA binding"/>
    <property type="evidence" value="ECO:0007669"/>
    <property type="project" value="UniProtKB-UniRule"/>
</dbReference>
<dbReference type="InterPro" id="IPR006345">
    <property type="entry name" value="RecD2"/>
</dbReference>
<dbReference type="Pfam" id="PF13604">
    <property type="entry name" value="AAA_30"/>
    <property type="match status" value="1"/>
</dbReference>
<dbReference type="EC" id="5.6.2.3" evidence="3"/>
<dbReference type="HAMAP" id="MF_01488">
    <property type="entry name" value="RecD2"/>
    <property type="match status" value="1"/>
</dbReference>
<gene>
    <name evidence="3 9" type="primary">recD2</name>
    <name evidence="9" type="ORF">SLU01_29850</name>
</gene>
<dbReference type="GO" id="GO:0009338">
    <property type="term" value="C:exodeoxyribonuclease V complex"/>
    <property type="evidence" value="ECO:0007669"/>
    <property type="project" value="TreeGrafter"/>
</dbReference>
<dbReference type="GO" id="GO:0016887">
    <property type="term" value="F:ATP hydrolysis activity"/>
    <property type="evidence" value="ECO:0007669"/>
    <property type="project" value="RHEA"/>
</dbReference>
<feature type="region of interest" description="Disordered" evidence="4">
    <location>
        <begin position="758"/>
        <end position="781"/>
    </location>
</feature>
<evidence type="ECO:0000256" key="4">
    <source>
        <dbReference type="SAM" id="MobiDB-lite"/>
    </source>
</evidence>
<evidence type="ECO:0000256" key="2">
    <source>
        <dbReference type="ARBA" id="ARBA00022840"/>
    </source>
</evidence>
<evidence type="ECO:0000259" key="5">
    <source>
        <dbReference type="Pfam" id="PF13538"/>
    </source>
</evidence>
<dbReference type="Pfam" id="PF23139">
    <property type="entry name" value="OB_YrrC"/>
    <property type="match status" value="1"/>
</dbReference>
<comment type="function">
    <text evidence="3">DNA-dependent ATPase and ATP-dependent 5'-3' DNA helicase. Has no activity on blunt DNA or DNA with 3'-overhangs, requires at least 10 bases of 5'-ssDNA for helicase activity.</text>
</comment>
<dbReference type="NCBIfam" id="TIGR01448">
    <property type="entry name" value="recD_rel"/>
    <property type="match status" value="1"/>
</dbReference>
<keyword evidence="1 3" id="KW-0547">Nucleotide-binding</keyword>
<dbReference type="PANTHER" id="PTHR43788:SF6">
    <property type="entry name" value="DNA HELICASE B"/>
    <property type="match status" value="1"/>
</dbReference>
<reference evidence="9 10" key="1">
    <citation type="submission" date="2019-07" db="EMBL/GenBank/DDBJ databases">
        <title>Whole genome shotgun sequence of Sporosarcina luteola NBRC 105378.</title>
        <authorList>
            <person name="Hosoyama A."/>
            <person name="Uohara A."/>
            <person name="Ohji S."/>
            <person name="Ichikawa N."/>
        </authorList>
    </citation>
    <scope>NUCLEOTIDE SEQUENCE [LARGE SCALE GENOMIC DNA]</scope>
    <source>
        <strain evidence="9 10">NBRC 105378</strain>
    </source>
</reference>
<dbReference type="Pfam" id="PF13538">
    <property type="entry name" value="UvrD_C_2"/>
    <property type="match status" value="1"/>
</dbReference>
<dbReference type="GO" id="GO:0043139">
    <property type="term" value="F:5'-3' DNA helicase activity"/>
    <property type="evidence" value="ECO:0007669"/>
    <property type="project" value="UniProtKB-UniRule"/>
</dbReference>
<dbReference type="InterPro" id="IPR055446">
    <property type="entry name" value="RecD2_N_OB"/>
</dbReference>
<evidence type="ECO:0000256" key="3">
    <source>
        <dbReference type="HAMAP-Rule" id="MF_01488"/>
    </source>
</evidence>
<dbReference type="AlphaFoldDB" id="A0A511ZB89"/>
<evidence type="ECO:0000313" key="9">
    <source>
        <dbReference type="EMBL" id="GEN84673.1"/>
    </source>
</evidence>
<comment type="caution">
    <text evidence="9">The sequence shown here is derived from an EMBL/GenBank/DDBJ whole genome shotgun (WGS) entry which is preliminary data.</text>
</comment>
<feature type="domain" description="ATP-dependent RecD2 DNA helicase OB-fold" evidence="8">
    <location>
        <begin position="15"/>
        <end position="91"/>
    </location>
</feature>
<evidence type="ECO:0000256" key="1">
    <source>
        <dbReference type="ARBA" id="ARBA00022741"/>
    </source>
</evidence>
<keyword evidence="3" id="KW-0413">Isomerase</keyword>
<dbReference type="Gene3D" id="2.30.30.940">
    <property type="match status" value="1"/>
</dbReference>
<dbReference type="InterPro" id="IPR050534">
    <property type="entry name" value="Coronavir_polyprotein_1ab"/>
</dbReference>
<dbReference type="Pfam" id="PF18335">
    <property type="entry name" value="SH3_13"/>
    <property type="match status" value="1"/>
</dbReference>
<evidence type="ECO:0000313" key="10">
    <source>
        <dbReference type="Proteomes" id="UP000321901"/>
    </source>
</evidence>
<evidence type="ECO:0000259" key="6">
    <source>
        <dbReference type="Pfam" id="PF14490"/>
    </source>
</evidence>
<evidence type="ECO:0000259" key="8">
    <source>
        <dbReference type="Pfam" id="PF23139"/>
    </source>
</evidence>
<dbReference type="Proteomes" id="UP000321901">
    <property type="component" value="Unassembled WGS sequence"/>
</dbReference>
<feature type="domain" description="ATP-dependent RecD2 DNA helicase-like helix-hairpin-helix" evidence="6">
    <location>
        <begin position="158"/>
        <end position="247"/>
    </location>
</feature>
<keyword evidence="3" id="KW-0378">Hydrolase</keyword>
<dbReference type="InterPro" id="IPR029493">
    <property type="entry name" value="RecD2-like_HHH"/>
</dbReference>
<dbReference type="EMBL" id="BJYL01000042">
    <property type="protein sequence ID" value="GEN84673.1"/>
    <property type="molecule type" value="Genomic_DNA"/>
</dbReference>
<keyword evidence="3" id="KW-0238">DNA-binding</keyword>
<keyword evidence="2 3" id="KW-0067">ATP-binding</keyword>
<dbReference type="GO" id="GO:0017116">
    <property type="term" value="F:single-stranded DNA helicase activity"/>
    <property type="evidence" value="ECO:0007669"/>
    <property type="project" value="TreeGrafter"/>
</dbReference>
<dbReference type="CDD" id="cd18809">
    <property type="entry name" value="SF1_C_RecD"/>
    <property type="match status" value="1"/>
</dbReference>
<dbReference type="InterPro" id="IPR027785">
    <property type="entry name" value="UvrD-like_helicase_C"/>
</dbReference>
<name>A0A511ZB89_9BACL</name>
<protein>
    <recommendedName>
        <fullName evidence="3">ATP-dependent RecD2 DNA helicase</fullName>
        <ecNumber evidence="3">5.6.2.3</ecNumber>
    </recommendedName>
    <alternativeName>
        <fullName evidence="3">DNA 5'-3' helicase subunit RecD2</fullName>
    </alternativeName>
</protein>
<comment type="similarity">
    <text evidence="3">Belongs to the RecD family. RecD2 subfamily.</text>
</comment>
<proteinExistence type="inferred from homology"/>
<dbReference type="Gene3D" id="1.10.10.2220">
    <property type="match status" value="1"/>
</dbReference>
<feature type="domain" description="ATP-dependent RecD2 DNA helicase SH3" evidence="7">
    <location>
        <begin position="590"/>
        <end position="650"/>
    </location>
</feature>
<dbReference type="PANTHER" id="PTHR43788">
    <property type="entry name" value="DNA2/NAM7 HELICASE FAMILY MEMBER"/>
    <property type="match status" value="1"/>
</dbReference>
<dbReference type="Gene3D" id="3.40.50.300">
    <property type="entry name" value="P-loop containing nucleotide triphosphate hydrolases"/>
    <property type="match status" value="2"/>
</dbReference>
<accession>A0A511ZB89</accession>
<dbReference type="SUPFAM" id="SSF52540">
    <property type="entry name" value="P-loop containing nucleoside triphosphate hydrolases"/>
    <property type="match status" value="2"/>
</dbReference>